<accession>I6QAE7</accession>
<proteinExistence type="predicted"/>
<dbReference type="EMBL" id="JQ965702">
    <property type="protein sequence ID" value="AFK13444.1"/>
    <property type="molecule type" value="Genomic_DNA"/>
</dbReference>
<protein>
    <submittedName>
        <fullName evidence="2">Uncharacterized protein</fullName>
    </submittedName>
</protein>
<feature type="transmembrane region" description="Helical" evidence="1">
    <location>
        <begin position="20"/>
        <end position="41"/>
    </location>
</feature>
<name>I6QAE7_9CAUD</name>
<keyword evidence="1" id="KW-0812">Transmembrane</keyword>
<organism evidence="2 3">
    <name type="scientific">Yersinia phage YpP-G</name>
    <dbReference type="NCBI Taxonomy" id="1176764"/>
    <lineage>
        <taxon>Viruses</taxon>
        <taxon>Duplodnaviria</taxon>
        <taxon>Heunggongvirae</taxon>
        <taxon>Uroviricota</taxon>
        <taxon>Caudoviricetes</taxon>
        <taxon>Autographivirales</taxon>
        <taxon>Autotranscriptaviridae</taxon>
        <taxon>Studiervirinae</taxon>
        <taxon>Berlinvirus</taxon>
        <taxon>Berlinvirus Yepe2</taxon>
    </lineage>
</organism>
<keyword evidence="1" id="KW-1133">Transmembrane helix</keyword>
<dbReference type="Proteomes" id="UP000226225">
    <property type="component" value="Segment"/>
</dbReference>
<evidence type="ECO:0000256" key="1">
    <source>
        <dbReference type="SAM" id="Phobius"/>
    </source>
</evidence>
<sequence>MMTLSCYLMLDLLELDLMSILISYAILMSTAILMFTFSQCLQSIDTYRYHSLSPASKSIQLIRLTIEKVSITNPFLIGIT</sequence>
<keyword evidence="1" id="KW-0472">Membrane</keyword>
<evidence type="ECO:0000313" key="3">
    <source>
        <dbReference type="Proteomes" id="UP000226225"/>
    </source>
</evidence>
<reference evidence="2 3" key="1">
    <citation type="submission" date="2012-04" db="EMBL/GenBank/DDBJ databases">
        <title>A Yersinia pestis-specific, lytic phage preparation significantly reduces viable Y. pestis on various hard surfaces experimentally contaminated with the bacterium.</title>
        <authorList>
            <person name="Rashid M.H."/>
            <person name="Revazishvili T."/>
            <person name="Dean T."/>
            <person name="Butani A."/>
            <person name="Verratti K."/>
            <person name="Bishop-Lilly K.A."/>
            <person name="Sozhamannan S."/>
            <person name="Sulakvelidze A."/>
            <person name="Rajanna C."/>
        </authorList>
    </citation>
    <scope>NUCLEOTIDE SEQUENCE [LARGE SCALE GENOMIC DNA]</scope>
</reference>
<evidence type="ECO:0000313" key="2">
    <source>
        <dbReference type="EMBL" id="AFK13444.1"/>
    </source>
</evidence>